<dbReference type="AlphaFoldDB" id="A0A5C6DLN8"/>
<feature type="compositionally biased region" description="Basic and acidic residues" evidence="1">
    <location>
        <begin position="62"/>
        <end position="81"/>
    </location>
</feature>
<reference evidence="2 3" key="1">
    <citation type="submission" date="2019-02" db="EMBL/GenBank/DDBJ databases">
        <title>Deep-cultivation of Planctomycetes and their phenomic and genomic characterization uncovers novel biology.</title>
        <authorList>
            <person name="Wiegand S."/>
            <person name="Jogler M."/>
            <person name="Boedeker C."/>
            <person name="Pinto D."/>
            <person name="Vollmers J."/>
            <person name="Rivas-Marin E."/>
            <person name="Kohn T."/>
            <person name="Peeters S.H."/>
            <person name="Heuer A."/>
            <person name="Rast P."/>
            <person name="Oberbeckmann S."/>
            <person name="Bunk B."/>
            <person name="Jeske O."/>
            <person name="Meyerdierks A."/>
            <person name="Storesund J.E."/>
            <person name="Kallscheuer N."/>
            <person name="Luecker S."/>
            <person name="Lage O.M."/>
            <person name="Pohl T."/>
            <person name="Merkel B.J."/>
            <person name="Hornburger P."/>
            <person name="Mueller R.-W."/>
            <person name="Bruemmer F."/>
            <person name="Labrenz M."/>
            <person name="Spormann A.M."/>
            <person name="Op Den Camp H."/>
            <person name="Overmann J."/>
            <person name="Amann R."/>
            <person name="Jetten M.S.M."/>
            <person name="Mascher T."/>
            <person name="Medema M.H."/>
            <person name="Devos D.P."/>
            <person name="Kaster A.-K."/>
            <person name="Ovreas L."/>
            <person name="Rohde M."/>
            <person name="Galperin M.Y."/>
            <person name="Jogler C."/>
        </authorList>
    </citation>
    <scope>NUCLEOTIDE SEQUENCE [LARGE SCALE GENOMIC DNA]</scope>
    <source>
        <strain evidence="2 3">Q31b</strain>
    </source>
</reference>
<evidence type="ECO:0000256" key="1">
    <source>
        <dbReference type="SAM" id="MobiDB-lite"/>
    </source>
</evidence>
<dbReference type="EMBL" id="SJPY01000007">
    <property type="protein sequence ID" value="TWU37698.1"/>
    <property type="molecule type" value="Genomic_DNA"/>
</dbReference>
<organism evidence="2 3">
    <name type="scientific">Novipirellula aureliae</name>
    <dbReference type="NCBI Taxonomy" id="2527966"/>
    <lineage>
        <taxon>Bacteria</taxon>
        <taxon>Pseudomonadati</taxon>
        <taxon>Planctomycetota</taxon>
        <taxon>Planctomycetia</taxon>
        <taxon>Pirellulales</taxon>
        <taxon>Pirellulaceae</taxon>
        <taxon>Novipirellula</taxon>
    </lineage>
</organism>
<comment type="caution">
    <text evidence="2">The sequence shown here is derived from an EMBL/GenBank/DDBJ whole genome shotgun (WGS) entry which is preliminary data.</text>
</comment>
<feature type="region of interest" description="Disordered" evidence="1">
    <location>
        <begin position="58"/>
        <end position="81"/>
    </location>
</feature>
<keyword evidence="3" id="KW-1185">Reference proteome</keyword>
<accession>A0A5C6DLN8</accession>
<evidence type="ECO:0000313" key="3">
    <source>
        <dbReference type="Proteomes" id="UP000315471"/>
    </source>
</evidence>
<proteinExistence type="predicted"/>
<gene>
    <name evidence="2" type="ORF">Q31b_44870</name>
</gene>
<protein>
    <submittedName>
        <fullName evidence="2">Uncharacterized protein</fullName>
    </submittedName>
</protein>
<evidence type="ECO:0000313" key="2">
    <source>
        <dbReference type="EMBL" id="TWU37698.1"/>
    </source>
</evidence>
<name>A0A5C6DLN8_9BACT</name>
<dbReference type="RefSeq" id="WP_146601653.1">
    <property type="nucleotide sequence ID" value="NZ_SJPY01000007.1"/>
</dbReference>
<sequence>MTIKTRKEYSESDGIVPSALETNVQDRRSLFDPAFFLWLESHRGDGRKTMLLEAIAAADRSTGGERSHTLPDRDIEREDLD</sequence>
<dbReference type="Proteomes" id="UP000315471">
    <property type="component" value="Unassembled WGS sequence"/>
</dbReference>